<sequence>MSKAQEIVDKIEETGKDPNVSNAVIDGLLNEMVTLLNKEPEAWDLCTDRVRFLLNERFCYTGPSSFGSYR</sequence>
<name>A0A645GRK6_9ZZZZ</name>
<comment type="caution">
    <text evidence="1">The sequence shown here is derived from an EMBL/GenBank/DDBJ whole genome shotgun (WGS) entry which is preliminary data.</text>
</comment>
<gene>
    <name evidence="1" type="ORF">SDC9_174049</name>
</gene>
<evidence type="ECO:0000313" key="1">
    <source>
        <dbReference type="EMBL" id="MPN26624.1"/>
    </source>
</evidence>
<dbReference type="AlphaFoldDB" id="A0A645GRK6"/>
<accession>A0A645GRK6</accession>
<reference evidence="1" key="1">
    <citation type="submission" date="2019-08" db="EMBL/GenBank/DDBJ databases">
        <authorList>
            <person name="Kucharzyk K."/>
            <person name="Murdoch R.W."/>
            <person name="Higgins S."/>
            <person name="Loffler F."/>
        </authorList>
    </citation>
    <scope>NUCLEOTIDE SEQUENCE</scope>
</reference>
<proteinExistence type="predicted"/>
<dbReference type="EMBL" id="VSSQ01076211">
    <property type="protein sequence ID" value="MPN26624.1"/>
    <property type="molecule type" value="Genomic_DNA"/>
</dbReference>
<organism evidence="1">
    <name type="scientific">bioreactor metagenome</name>
    <dbReference type="NCBI Taxonomy" id="1076179"/>
    <lineage>
        <taxon>unclassified sequences</taxon>
        <taxon>metagenomes</taxon>
        <taxon>ecological metagenomes</taxon>
    </lineage>
</organism>
<protein>
    <submittedName>
        <fullName evidence="1">Uncharacterized protein</fullName>
    </submittedName>
</protein>